<keyword evidence="2" id="KW-0614">Plasmid</keyword>
<dbReference type="EMBL" id="CP006652">
    <property type="protein sequence ID" value="AGT11058.1"/>
    <property type="molecule type" value="Genomic_DNA"/>
</dbReference>
<sequence>MVSLVSPALLNLAGLPALPLEPHVQSGNHLRISHHPLLGLPVAPFILQRLTLGGRGPVVAGPAASPAALLRRDAVFRNRAGQVLSLPITLSKGEEIRATMAQSGEATCIWVGMVAAEAPVVVRPGLNLAGVNLGGSIVTGPRITDTIAKLDPVKLRDLFDNRANSLKDLLPRKTALRMQAYGSAMAGAPALLAERRAAPYLIAAPAIAEVVITGTGVITDFAWLAAQDLNAGAWESIAVLNLPRKPGLRYLSVSDARDRAEAALRAQAPKLSPLQETSGATPPAAAPAFSPALESDRVHDLAWPLDGDLDALIDSATPPLLAVETLALTDAAGQPLAQGPGEQSEVSISHLARVLQGSLDPGVAAWLGYKGYDKDYGQNEGMTLYRVLGFFRNPLAIGARPEQLLTLPLAQIPAADRSLGDGEVAKLVTTFAAPVLRPEGRQIEGALEAASDYIAIAAIAAVDRSAPPAPPAPPVMLAPEHVSWLPEVPPIARREVECPVKGVLTGATLAAEREQPPGSFNPINRKTAGGWHLPLTLGLNGGNSGALLADQDGRQGFVADRLAGPEAARYHIAQQDRFGRWSGFAAQDAAAGPRPKPPRPVLQGNYLQPAPADAGITGGTLKLRVPMPEADALAPGSYPLSHLRFSFAHEGVAPPSGSVALPDQTAPVSAAVAIDSPPAGTAPRRAVPLVLTGPVLQPTEQRRMIVTAVWVDSFGQISAPSEPLRLMMTDPRPPAQLSIPDVLLYSARPDATGLAYVERRWPVPANPPSYAVYYTDEIRLLSWLTESGRAPEAQAIAATADRAARAGKLRAIQQDFPDHLFERLADAVEPVGTGERRFRHALSGSTRVLNGYKIAVEAPISGARPDLAALDTVFYGVPNSDPPPRPMVDLRMVAPLPGEPALVAEVTVSVMPGVTPARTARIYRTRGGPTDPLSAPVVGTIALPAPDPVTGRQVASFRDIGTAEIAPTARLTPYARYQWFADVQGAPESGSAVPGLWSQPSDPKSLATVPALLPQAPSLTCSGTPAAGGYRALAVHVTHPLGPAPTMLGYWRYDLARAEPGAAWVALASGEVQTLPLAITDPEPTGLTLLGSRLRLTLTDPIGRPLPAVELVVT</sequence>
<accession>S5YHY4</accession>
<proteinExistence type="predicted"/>
<organism evidence="2 3">
    <name type="scientific">Paracoccus aminophilus JCM 7686</name>
    <dbReference type="NCBI Taxonomy" id="1367847"/>
    <lineage>
        <taxon>Bacteria</taxon>
        <taxon>Pseudomonadati</taxon>
        <taxon>Pseudomonadota</taxon>
        <taxon>Alphaproteobacteria</taxon>
        <taxon>Rhodobacterales</taxon>
        <taxon>Paracoccaceae</taxon>
        <taxon>Paracoccus</taxon>
    </lineage>
</organism>
<dbReference type="Proteomes" id="UP000015480">
    <property type="component" value="Plasmid pAMI4"/>
</dbReference>
<reference evidence="2 3" key="1">
    <citation type="journal article" date="2014" name="BMC Genomics">
        <title>Architecture and functions of a multipartite genome of the methylotrophic bacterium Paracoccus aminophilus JCM 7686, containing primary and secondary chromids.</title>
        <authorList>
            <person name="Dziewit L."/>
            <person name="Czarnecki J."/>
            <person name="Wibberg D."/>
            <person name="Radlinska M."/>
            <person name="Mrozek P."/>
            <person name="Szymczak M."/>
            <person name="Schluter A."/>
            <person name="Puhler A."/>
            <person name="Bartosik D."/>
        </authorList>
    </citation>
    <scope>NUCLEOTIDE SEQUENCE [LARGE SCALE GENOMIC DNA]</scope>
    <source>
        <strain evidence="2">JCM 7686</strain>
        <plasmid evidence="3">Plasmid pAMI4</plasmid>
    </source>
</reference>
<feature type="region of interest" description="Disordered" evidence="1">
    <location>
        <begin position="266"/>
        <end position="288"/>
    </location>
</feature>
<protein>
    <submittedName>
        <fullName evidence="2">Uncharacterized protein</fullName>
    </submittedName>
</protein>
<dbReference type="eggNOG" id="ENOG5033QMI">
    <property type="taxonomic scope" value="Bacteria"/>
</dbReference>
<dbReference type="AlphaFoldDB" id="S5YHY4"/>
<geneLocation type="plasmid" evidence="2 3">
    <name>pAMI4</name>
</geneLocation>
<name>S5YHY4_PARAH</name>
<dbReference type="OrthoDB" id="7051218at2"/>
<dbReference type="KEGG" id="pami:JCM7686_pAMI4p374"/>
<dbReference type="PATRIC" id="fig|1367847.3.peg.4022"/>
<keyword evidence="3" id="KW-1185">Reference proteome</keyword>
<evidence type="ECO:0000313" key="3">
    <source>
        <dbReference type="Proteomes" id="UP000015480"/>
    </source>
</evidence>
<dbReference type="HOGENOM" id="CLU_294700_0_0_5"/>
<dbReference type="RefSeq" id="WP_020952542.1">
    <property type="nucleotide sequence ID" value="NC_022049.1"/>
</dbReference>
<gene>
    <name evidence="2" type="ORF">JCM7686_pAMI4p374</name>
</gene>
<evidence type="ECO:0000256" key="1">
    <source>
        <dbReference type="SAM" id="MobiDB-lite"/>
    </source>
</evidence>
<evidence type="ECO:0000313" key="2">
    <source>
        <dbReference type="EMBL" id="AGT11058.1"/>
    </source>
</evidence>